<reference evidence="18" key="2">
    <citation type="submission" date="2020-09" db="EMBL/GenBank/DDBJ databases">
        <authorList>
            <person name="Sun Q."/>
            <person name="Zhou Y."/>
        </authorList>
    </citation>
    <scope>NUCLEOTIDE SEQUENCE</scope>
    <source>
        <strain evidence="18">CGMCC 1.12726</strain>
    </source>
</reference>
<evidence type="ECO:0000313" key="18">
    <source>
        <dbReference type="EMBL" id="GGF89992.1"/>
    </source>
</evidence>
<dbReference type="GO" id="GO:0005524">
    <property type="term" value="F:ATP binding"/>
    <property type="evidence" value="ECO:0007669"/>
    <property type="project" value="UniProtKB-UniRule"/>
</dbReference>
<evidence type="ECO:0000256" key="12">
    <source>
        <dbReference type="ARBA" id="ARBA00023316"/>
    </source>
</evidence>
<dbReference type="SUPFAM" id="SSF53244">
    <property type="entry name" value="MurD-like peptide ligases, peptide-binding domain"/>
    <property type="match status" value="1"/>
</dbReference>
<dbReference type="HAMAP" id="MF_00046">
    <property type="entry name" value="MurC"/>
    <property type="match status" value="1"/>
</dbReference>
<dbReference type="InterPro" id="IPR036615">
    <property type="entry name" value="Mur_ligase_C_dom_sf"/>
</dbReference>
<dbReference type="InterPro" id="IPR036565">
    <property type="entry name" value="Mur-like_cat_sf"/>
</dbReference>
<protein>
    <recommendedName>
        <fullName evidence="3 14">UDP-N-acetylmuramate--L-alanine ligase</fullName>
        <ecNumber evidence="3 14">6.3.2.8</ecNumber>
    </recommendedName>
    <alternativeName>
        <fullName evidence="14">UDP-N-acetylmuramoyl-L-alanine synthetase</fullName>
    </alternativeName>
</protein>
<dbReference type="PANTHER" id="PTHR43445:SF3">
    <property type="entry name" value="UDP-N-ACETYLMURAMATE--L-ALANINE LIGASE"/>
    <property type="match status" value="1"/>
</dbReference>
<dbReference type="InterPro" id="IPR013221">
    <property type="entry name" value="Mur_ligase_cen"/>
</dbReference>
<keyword evidence="5 14" id="KW-0436">Ligase</keyword>
<keyword evidence="6 14" id="KW-0132">Cell division</keyword>
<proteinExistence type="inferred from homology"/>
<dbReference type="GO" id="GO:0051301">
    <property type="term" value="P:cell division"/>
    <property type="evidence" value="ECO:0007669"/>
    <property type="project" value="UniProtKB-KW"/>
</dbReference>
<dbReference type="EC" id="6.3.2.8" evidence="3 14"/>
<dbReference type="NCBIfam" id="TIGR01082">
    <property type="entry name" value="murC"/>
    <property type="match status" value="1"/>
</dbReference>
<dbReference type="GO" id="GO:0071555">
    <property type="term" value="P:cell wall organization"/>
    <property type="evidence" value="ECO:0007669"/>
    <property type="project" value="UniProtKB-KW"/>
</dbReference>
<dbReference type="InterPro" id="IPR005758">
    <property type="entry name" value="UDP-N-AcMur_Ala_ligase_MurC"/>
</dbReference>
<dbReference type="GO" id="GO:0005737">
    <property type="term" value="C:cytoplasm"/>
    <property type="evidence" value="ECO:0007669"/>
    <property type="project" value="UniProtKB-SubCell"/>
</dbReference>
<evidence type="ECO:0000256" key="6">
    <source>
        <dbReference type="ARBA" id="ARBA00022618"/>
    </source>
</evidence>
<keyword evidence="19" id="KW-1185">Reference proteome</keyword>
<evidence type="ECO:0000259" key="15">
    <source>
        <dbReference type="Pfam" id="PF01225"/>
    </source>
</evidence>
<dbReference type="Gene3D" id="3.40.1190.10">
    <property type="entry name" value="Mur-like, catalytic domain"/>
    <property type="match status" value="1"/>
</dbReference>
<organism evidence="18 19">
    <name type="scientific">Arenimonas maotaiensis</name>
    <dbReference type="NCBI Taxonomy" id="1446479"/>
    <lineage>
        <taxon>Bacteria</taxon>
        <taxon>Pseudomonadati</taxon>
        <taxon>Pseudomonadota</taxon>
        <taxon>Gammaproteobacteria</taxon>
        <taxon>Lysobacterales</taxon>
        <taxon>Lysobacteraceae</taxon>
        <taxon>Arenimonas</taxon>
    </lineage>
</organism>
<feature type="domain" description="Mur ligase N-terminal catalytic" evidence="15">
    <location>
        <begin position="18"/>
        <end position="115"/>
    </location>
</feature>
<evidence type="ECO:0000259" key="16">
    <source>
        <dbReference type="Pfam" id="PF02875"/>
    </source>
</evidence>
<evidence type="ECO:0000256" key="8">
    <source>
        <dbReference type="ARBA" id="ARBA00022840"/>
    </source>
</evidence>
<evidence type="ECO:0000256" key="2">
    <source>
        <dbReference type="ARBA" id="ARBA00004752"/>
    </source>
</evidence>
<feature type="domain" description="Mur ligase central" evidence="17">
    <location>
        <begin position="120"/>
        <end position="300"/>
    </location>
</feature>
<dbReference type="SUPFAM" id="SSF51984">
    <property type="entry name" value="MurCD N-terminal domain"/>
    <property type="match status" value="1"/>
</dbReference>
<dbReference type="PANTHER" id="PTHR43445">
    <property type="entry name" value="UDP-N-ACETYLMURAMATE--L-ALANINE LIGASE-RELATED"/>
    <property type="match status" value="1"/>
</dbReference>
<feature type="domain" description="Mur ligase C-terminal" evidence="16">
    <location>
        <begin position="323"/>
        <end position="457"/>
    </location>
</feature>
<dbReference type="RefSeq" id="WP_188448395.1">
    <property type="nucleotide sequence ID" value="NZ_BMFO01000002.1"/>
</dbReference>
<gene>
    <name evidence="14 18" type="primary">murC</name>
    <name evidence="18" type="ORF">GCM10010960_09790</name>
</gene>
<dbReference type="FunFam" id="3.40.1190.10:FF:000001">
    <property type="entry name" value="UDP-N-acetylmuramate--L-alanine ligase"/>
    <property type="match status" value="1"/>
</dbReference>
<dbReference type="Gene3D" id="3.40.50.720">
    <property type="entry name" value="NAD(P)-binding Rossmann-like Domain"/>
    <property type="match status" value="1"/>
</dbReference>
<evidence type="ECO:0000256" key="9">
    <source>
        <dbReference type="ARBA" id="ARBA00022960"/>
    </source>
</evidence>
<dbReference type="AlphaFoldDB" id="A0A917FK60"/>
<evidence type="ECO:0000256" key="7">
    <source>
        <dbReference type="ARBA" id="ARBA00022741"/>
    </source>
</evidence>
<dbReference type="Pfam" id="PF01225">
    <property type="entry name" value="Mur_ligase"/>
    <property type="match status" value="1"/>
</dbReference>
<dbReference type="Gene3D" id="3.90.190.20">
    <property type="entry name" value="Mur ligase, C-terminal domain"/>
    <property type="match status" value="1"/>
</dbReference>
<dbReference type="InterPro" id="IPR004101">
    <property type="entry name" value="Mur_ligase_C"/>
</dbReference>
<dbReference type="GO" id="GO:0008360">
    <property type="term" value="P:regulation of cell shape"/>
    <property type="evidence" value="ECO:0007669"/>
    <property type="project" value="UniProtKB-KW"/>
</dbReference>
<keyword evidence="10 14" id="KW-0573">Peptidoglycan synthesis</keyword>
<feature type="binding site" evidence="14">
    <location>
        <begin position="122"/>
        <end position="128"/>
    </location>
    <ligand>
        <name>ATP</name>
        <dbReference type="ChEBI" id="CHEBI:30616"/>
    </ligand>
</feature>
<dbReference type="Pfam" id="PF08245">
    <property type="entry name" value="Mur_ligase_M"/>
    <property type="match status" value="1"/>
</dbReference>
<dbReference type="Proteomes" id="UP000632858">
    <property type="component" value="Unassembled WGS sequence"/>
</dbReference>
<keyword evidence="8 14" id="KW-0067">ATP-binding</keyword>
<evidence type="ECO:0000256" key="11">
    <source>
        <dbReference type="ARBA" id="ARBA00023306"/>
    </source>
</evidence>
<accession>A0A917FK60</accession>
<sequence length="477" mass="50654">MKRHLLKEGDLARAFPRVHFIGIGGSGMSGIAEVMVTLGYQVSGSDQSDSQATRRLQAMGATVFKGHAAGHIEGADVVVVSSAIKADNPERVAAREKRIPIVPRAEMLAELMRFKRGIAIAGTHGKTTTTSLTASVLREGGMDPTFVIGGQLLSAGANAQLGSGQWLVAEADESDGSFLRLNPLVAVVTNIEADHLENYGGDFNRVRQAFSEFLHRLPFYGLAVLCIEDDEVRALADEMPRHCLTYGFRDAADVRASDVRQRGGQMHFTLHLPDGVAQDIALNMPGRHNVLNALAAAAVAWQLGVAPAAIAKALGEFQGVGRRFNLKGELALKQGSALLVDDYGHHPSELAAVFAAARGGWPERRLVVAFQPHRYSRTRDLFDEFSAVLSEADAVVLTDVYAAGEAPILGADAKSLARAIRARGRLDPVVAGPAKALPQILGDVLKDGDLLLMMGAGDIGAVANELAASGLMSEHKA</sequence>
<name>A0A917FK60_9GAMM</name>
<evidence type="ECO:0000256" key="10">
    <source>
        <dbReference type="ARBA" id="ARBA00022984"/>
    </source>
</evidence>
<dbReference type="Pfam" id="PF02875">
    <property type="entry name" value="Mur_ligase_C"/>
    <property type="match status" value="1"/>
</dbReference>
<keyword evidence="7 14" id="KW-0547">Nucleotide-binding</keyword>
<reference evidence="18" key="1">
    <citation type="journal article" date="2014" name="Int. J. Syst. Evol. Microbiol.">
        <title>Complete genome sequence of Corynebacterium casei LMG S-19264T (=DSM 44701T), isolated from a smear-ripened cheese.</title>
        <authorList>
            <consortium name="US DOE Joint Genome Institute (JGI-PGF)"/>
            <person name="Walter F."/>
            <person name="Albersmeier A."/>
            <person name="Kalinowski J."/>
            <person name="Ruckert C."/>
        </authorList>
    </citation>
    <scope>NUCLEOTIDE SEQUENCE</scope>
    <source>
        <strain evidence="18">CGMCC 1.12726</strain>
    </source>
</reference>
<evidence type="ECO:0000256" key="14">
    <source>
        <dbReference type="HAMAP-Rule" id="MF_00046"/>
    </source>
</evidence>
<evidence type="ECO:0000256" key="3">
    <source>
        <dbReference type="ARBA" id="ARBA00012211"/>
    </source>
</evidence>
<evidence type="ECO:0000313" key="19">
    <source>
        <dbReference type="Proteomes" id="UP000632858"/>
    </source>
</evidence>
<keyword evidence="9 14" id="KW-0133">Cell shape</keyword>
<comment type="pathway">
    <text evidence="2 14">Cell wall biogenesis; peptidoglycan biosynthesis.</text>
</comment>
<comment type="subcellular location">
    <subcellularLocation>
        <location evidence="1 14">Cytoplasm</location>
    </subcellularLocation>
</comment>
<evidence type="ECO:0000256" key="4">
    <source>
        <dbReference type="ARBA" id="ARBA00022490"/>
    </source>
</evidence>
<evidence type="ECO:0000256" key="1">
    <source>
        <dbReference type="ARBA" id="ARBA00004496"/>
    </source>
</evidence>
<evidence type="ECO:0000256" key="5">
    <source>
        <dbReference type="ARBA" id="ARBA00022598"/>
    </source>
</evidence>
<dbReference type="SUPFAM" id="SSF53623">
    <property type="entry name" value="MurD-like peptide ligases, catalytic domain"/>
    <property type="match status" value="1"/>
</dbReference>
<comment type="similarity">
    <text evidence="14">Belongs to the MurCDEF family.</text>
</comment>
<keyword evidence="4 14" id="KW-0963">Cytoplasm</keyword>
<dbReference type="GO" id="GO:0009252">
    <property type="term" value="P:peptidoglycan biosynthetic process"/>
    <property type="evidence" value="ECO:0007669"/>
    <property type="project" value="UniProtKB-UniRule"/>
</dbReference>
<keyword evidence="12 14" id="KW-0961">Cell wall biogenesis/degradation</keyword>
<comment type="caution">
    <text evidence="18">The sequence shown here is derived from an EMBL/GenBank/DDBJ whole genome shotgun (WGS) entry which is preliminary data.</text>
</comment>
<keyword evidence="11 14" id="KW-0131">Cell cycle</keyword>
<evidence type="ECO:0000256" key="13">
    <source>
        <dbReference type="ARBA" id="ARBA00047833"/>
    </source>
</evidence>
<dbReference type="GO" id="GO:0008763">
    <property type="term" value="F:UDP-N-acetylmuramate-L-alanine ligase activity"/>
    <property type="evidence" value="ECO:0007669"/>
    <property type="project" value="UniProtKB-UniRule"/>
</dbReference>
<comment type="catalytic activity">
    <reaction evidence="13 14">
        <text>UDP-N-acetyl-alpha-D-muramate + L-alanine + ATP = UDP-N-acetyl-alpha-D-muramoyl-L-alanine + ADP + phosphate + H(+)</text>
        <dbReference type="Rhea" id="RHEA:23372"/>
        <dbReference type="ChEBI" id="CHEBI:15378"/>
        <dbReference type="ChEBI" id="CHEBI:30616"/>
        <dbReference type="ChEBI" id="CHEBI:43474"/>
        <dbReference type="ChEBI" id="CHEBI:57972"/>
        <dbReference type="ChEBI" id="CHEBI:70757"/>
        <dbReference type="ChEBI" id="CHEBI:83898"/>
        <dbReference type="ChEBI" id="CHEBI:456216"/>
        <dbReference type="EC" id="6.3.2.8"/>
    </reaction>
</comment>
<dbReference type="InterPro" id="IPR000713">
    <property type="entry name" value="Mur_ligase_N"/>
</dbReference>
<dbReference type="EMBL" id="BMFO01000002">
    <property type="protein sequence ID" value="GGF89992.1"/>
    <property type="molecule type" value="Genomic_DNA"/>
</dbReference>
<dbReference type="InterPro" id="IPR050061">
    <property type="entry name" value="MurCDEF_pg_biosynth"/>
</dbReference>
<evidence type="ECO:0000259" key="17">
    <source>
        <dbReference type="Pfam" id="PF08245"/>
    </source>
</evidence>
<comment type="function">
    <text evidence="14">Cell wall formation.</text>
</comment>